<dbReference type="Proteomes" id="UP000192731">
    <property type="component" value="Unassembled WGS sequence"/>
</dbReference>
<sequence length="71" mass="8341">MVEVSFEYQNLLEKIKILNKREKKVLELRFGLINGIKKTQREISKMLGISRSYVSRIEKKAIEKLVKSMDA</sequence>
<dbReference type="PROSITE" id="PS00716">
    <property type="entry name" value="SIGMA70_2"/>
    <property type="match status" value="1"/>
</dbReference>
<reference evidence="3 4" key="1">
    <citation type="submission" date="2017-04" db="EMBL/GenBank/DDBJ databases">
        <authorList>
            <person name="Afonso C.L."/>
            <person name="Miller P.J."/>
            <person name="Scott M.A."/>
            <person name="Spackman E."/>
            <person name="Goraichik I."/>
            <person name="Dimitrov K.M."/>
            <person name="Suarez D.L."/>
            <person name="Swayne D.E."/>
        </authorList>
    </citation>
    <scope>NUCLEOTIDE SEQUENCE [LARGE SCALE GENOMIC DNA]</scope>
    <source>
        <strain evidence="3 4">DSM 11270</strain>
    </source>
</reference>
<organism evidence="3 4">
    <name type="scientific">Desulfonispora thiosulfatigenes DSM 11270</name>
    <dbReference type="NCBI Taxonomy" id="656914"/>
    <lineage>
        <taxon>Bacteria</taxon>
        <taxon>Bacillati</taxon>
        <taxon>Bacillota</taxon>
        <taxon>Clostridia</taxon>
        <taxon>Eubacteriales</taxon>
        <taxon>Peptococcaceae</taxon>
        <taxon>Desulfonispora</taxon>
    </lineage>
</organism>
<dbReference type="Gene3D" id="1.10.10.10">
    <property type="entry name" value="Winged helix-like DNA-binding domain superfamily/Winged helix DNA-binding domain"/>
    <property type="match status" value="1"/>
</dbReference>
<gene>
    <name evidence="3" type="ORF">SAMN00017405_0367</name>
</gene>
<proteinExistence type="inferred from homology"/>
<evidence type="ECO:0000313" key="4">
    <source>
        <dbReference type="Proteomes" id="UP000192731"/>
    </source>
</evidence>
<evidence type="ECO:0000313" key="3">
    <source>
        <dbReference type="EMBL" id="SMB95288.1"/>
    </source>
</evidence>
<keyword evidence="4" id="KW-1185">Reference proteome</keyword>
<protein>
    <submittedName>
        <fullName evidence="3">RNA polymerase sigma factor, sigma-70 family</fullName>
    </submittedName>
</protein>
<dbReference type="STRING" id="656914.SAMN00017405_0367"/>
<dbReference type="CDD" id="cd06171">
    <property type="entry name" value="Sigma70_r4"/>
    <property type="match status" value="1"/>
</dbReference>
<dbReference type="EMBL" id="FWWT01000022">
    <property type="protein sequence ID" value="SMB95288.1"/>
    <property type="molecule type" value="Genomic_DNA"/>
</dbReference>
<dbReference type="InterPro" id="IPR036388">
    <property type="entry name" value="WH-like_DNA-bd_sf"/>
</dbReference>
<dbReference type="InterPro" id="IPR007630">
    <property type="entry name" value="RNA_pol_sigma70_r4"/>
</dbReference>
<dbReference type="InterPro" id="IPR014284">
    <property type="entry name" value="RNA_pol_sigma-70_dom"/>
</dbReference>
<comment type="similarity">
    <text evidence="1">Belongs to the sigma-70 factor family.</text>
</comment>
<dbReference type="AlphaFoldDB" id="A0A1W1VPK6"/>
<dbReference type="InterPro" id="IPR000943">
    <property type="entry name" value="RNA_pol_sigma70"/>
</dbReference>
<dbReference type="InterPro" id="IPR013324">
    <property type="entry name" value="RNA_pol_sigma_r3/r4-like"/>
</dbReference>
<dbReference type="InterPro" id="IPR001387">
    <property type="entry name" value="Cro/C1-type_HTH"/>
</dbReference>
<dbReference type="NCBIfam" id="TIGR02937">
    <property type="entry name" value="sigma70-ECF"/>
    <property type="match status" value="1"/>
</dbReference>
<name>A0A1W1VPK6_DESTI</name>
<dbReference type="GO" id="GO:0006352">
    <property type="term" value="P:DNA-templated transcription initiation"/>
    <property type="evidence" value="ECO:0007669"/>
    <property type="project" value="InterPro"/>
</dbReference>
<dbReference type="PRINTS" id="PR00046">
    <property type="entry name" value="SIGMA70FCT"/>
</dbReference>
<feature type="domain" description="HTH cro/C1-type" evidence="2">
    <location>
        <begin position="37"/>
        <end position="59"/>
    </location>
</feature>
<dbReference type="SUPFAM" id="SSF88659">
    <property type="entry name" value="Sigma3 and sigma4 domains of RNA polymerase sigma factors"/>
    <property type="match status" value="1"/>
</dbReference>
<evidence type="ECO:0000259" key="2">
    <source>
        <dbReference type="PROSITE" id="PS50943"/>
    </source>
</evidence>
<evidence type="ECO:0000256" key="1">
    <source>
        <dbReference type="ARBA" id="ARBA00007788"/>
    </source>
</evidence>
<accession>A0A1W1VPK6</accession>
<dbReference type="InterPro" id="IPR050813">
    <property type="entry name" value="Sigma-70_Factor"/>
</dbReference>
<dbReference type="Pfam" id="PF04545">
    <property type="entry name" value="Sigma70_r4"/>
    <property type="match status" value="1"/>
</dbReference>
<dbReference type="PROSITE" id="PS50943">
    <property type="entry name" value="HTH_CROC1"/>
    <property type="match status" value="1"/>
</dbReference>
<dbReference type="OrthoDB" id="9809557at2"/>
<dbReference type="GO" id="GO:0003700">
    <property type="term" value="F:DNA-binding transcription factor activity"/>
    <property type="evidence" value="ECO:0007669"/>
    <property type="project" value="InterPro"/>
</dbReference>
<dbReference type="PANTHER" id="PTHR30376">
    <property type="entry name" value="SIGMA FACTOR RPOH HEAT SHOCK RELATED"/>
    <property type="match status" value="1"/>
</dbReference>
<dbReference type="PANTHER" id="PTHR30376:SF3">
    <property type="entry name" value="RNA POLYMERASE SIGMA FACTOR RPOH"/>
    <property type="match status" value="1"/>
</dbReference>